<proteinExistence type="predicted"/>
<dbReference type="STRING" id="1447872.A0A1J9Q215"/>
<dbReference type="InterPro" id="IPR053206">
    <property type="entry name" value="Dimeric_xanthone_biosynth"/>
</dbReference>
<protein>
    <recommendedName>
        <fullName evidence="1">Hemerythrin-like domain-containing protein</fullName>
    </recommendedName>
</protein>
<feature type="domain" description="Hemerythrin-like" evidence="1">
    <location>
        <begin position="35"/>
        <end position="156"/>
    </location>
</feature>
<name>A0A1J9Q215_9EURO</name>
<dbReference type="Gene3D" id="1.20.120.520">
    <property type="entry name" value="nmb1532 protein domain like"/>
    <property type="match status" value="1"/>
</dbReference>
<dbReference type="PANTHER" id="PTHR38048">
    <property type="entry name" value="EXPRESSED PROTEIN"/>
    <property type="match status" value="1"/>
</dbReference>
<evidence type="ECO:0000313" key="3">
    <source>
        <dbReference type="Proteomes" id="UP000182235"/>
    </source>
</evidence>
<organism evidence="2 3">
    <name type="scientific">Emergomyces pasteurianus Ep9510</name>
    <dbReference type="NCBI Taxonomy" id="1447872"/>
    <lineage>
        <taxon>Eukaryota</taxon>
        <taxon>Fungi</taxon>
        <taxon>Dikarya</taxon>
        <taxon>Ascomycota</taxon>
        <taxon>Pezizomycotina</taxon>
        <taxon>Eurotiomycetes</taxon>
        <taxon>Eurotiomycetidae</taxon>
        <taxon>Onygenales</taxon>
        <taxon>Ajellomycetaceae</taxon>
        <taxon>Emergomyces</taxon>
    </lineage>
</organism>
<dbReference type="EMBL" id="LGRN01000234">
    <property type="protein sequence ID" value="OJD14227.1"/>
    <property type="molecule type" value="Genomic_DNA"/>
</dbReference>
<dbReference type="PANTHER" id="PTHR38048:SF2">
    <property type="entry name" value="HEMERYTHRIN-LIKE DOMAIN-CONTAINING PROTEIN"/>
    <property type="match status" value="1"/>
</dbReference>
<dbReference type="Pfam" id="PF01814">
    <property type="entry name" value="Hemerythrin"/>
    <property type="match status" value="1"/>
</dbReference>
<reference evidence="2 3" key="1">
    <citation type="submission" date="2015-07" db="EMBL/GenBank/DDBJ databases">
        <title>Emmonsia species relationships and genome sequence.</title>
        <authorList>
            <consortium name="The Broad Institute Genomics Platform"/>
            <person name="Cuomo C.A."/>
            <person name="Munoz J.F."/>
            <person name="Imamovic A."/>
            <person name="Priest M.E."/>
            <person name="Young S."/>
            <person name="Clay O.K."/>
            <person name="McEwen J.G."/>
        </authorList>
    </citation>
    <scope>NUCLEOTIDE SEQUENCE [LARGE SCALE GENOMIC DNA]</scope>
    <source>
        <strain evidence="2 3">UAMH 9510</strain>
    </source>
</reference>
<dbReference type="AlphaFoldDB" id="A0A1J9Q215"/>
<dbReference type="CDD" id="cd12108">
    <property type="entry name" value="Hr-like"/>
    <property type="match status" value="1"/>
</dbReference>
<comment type="caution">
    <text evidence="2">The sequence shown here is derived from an EMBL/GenBank/DDBJ whole genome shotgun (WGS) entry which is preliminary data.</text>
</comment>
<accession>A0A1J9Q215</accession>
<dbReference type="InterPro" id="IPR012312">
    <property type="entry name" value="Hemerythrin-like"/>
</dbReference>
<evidence type="ECO:0000259" key="1">
    <source>
        <dbReference type="Pfam" id="PF01814"/>
    </source>
</evidence>
<keyword evidence="3" id="KW-1185">Reference proteome</keyword>
<evidence type="ECO:0000313" key="2">
    <source>
        <dbReference type="EMBL" id="OJD14227.1"/>
    </source>
</evidence>
<sequence length="184" mass="21457">MSEEQKNGTLLSEAPASPLPELSAEDFKVYNCYAHTAFRNTWTTIYDACVSNELPKAMSLDQLIETGKSFCNDLRAHHDLEEQMIFPYFSERMPAFGDKNHKDDLLSQHEQIHTGLTKILEYLLACEGRQKEFELKDLKAIMDVFGEVLWLHMDDEVDQLRAENMRKYWSLEEIKAMPFYEPPE</sequence>
<dbReference type="OrthoDB" id="10044044at2759"/>
<gene>
    <name evidence="2" type="ORF">AJ78_05413</name>
</gene>
<dbReference type="Proteomes" id="UP000182235">
    <property type="component" value="Unassembled WGS sequence"/>
</dbReference>